<dbReference type="Proteomes" id="UP000510821">
    <property type="component" value="Chromosome"/>
</dbReference>
<evidence type="ECO:0000256" key="1">
    <source>
        <dbReference type="SAM" id="MobiDB-lite"/>
    </source>
</evidence>
<name>A0A7D6BUU0_FERL1</name>
<protein>
    <submittedName>
        <fullName evidence="2">Uncharacterized protein</fullName>
    </submittedName>
</protein>
<evidence type="ECO:0000313" key="3">
    <source>
        <dbReference type="Proteomes" id="UP000510821"/>
    </source>
</evidence>
<feature type="region of interest" description="Disordered" evidence="1">
    <location>
        <begin position="1"/>
        <end position="22"/>
    </location>
</feature>
<organism evidence="2 3">
    <name type="scientific">Fermentimicrarchaeum limneticum</name>
    <dbReference type="NCBI Taxonomy" id="2795018"/>
    <lineage>
        <taxon>Archaea</taxon>
        <taxon>Candidatus Micrarchaeota</taxon>
        <taxon>Candidatus Fermentimicrarchaeales</taxon>
        <taxon>Candidatus Fermentimicrarchaeaceae</taxon>
        <taxon>Candidatus Fermentimicrarchaeum</taxon>
    </lineage>
</organism>
<dbReference type="AlphaFoldDB" id="A0A7D6BUU0"/>
<dbReference type="KEGG" id="flt:Sv326_0509"/>
<gene>
    <name evidence="2" type="ORF">Sv326_0509</name>
</gene>
<proteinExistence type="predicted"/>
<evidence type="ECO:0000313" key="2">
    <source>
        <dbReference type="EMBL" id="QLJ52684.1"/>
    </source>
</evidence>
<sequence>MEIAHKEEPAGEGKKQEEKQPSHVRKLLEKMHLKEIGKPKSVGQALDWMKRDAESGKLEKIADGSMREHQKLLAKKFKRREEFFMTAEKYPKGMAEIKCWQKNCRKKARIRRSKRFKKG</sequence>
<dbReference type="EMBL" id="CP058998">
    <property type="protein sequence ID" value="QLJ52684.1"/>
    <property type="molecule type" value="Genomic_DNA"/>
</dbReference>
<accession>A0A7D6BUU0</accession>
<reference evidence="3" key="1">
    <citation type="submission" date="2020-07" db="EMBL/GenBank/DDBJ databases">
        <title>Metabolic diversity and evolutionary history of the archaeal phylum ###Micrarchaeota### uncovered from a freshwater lake metagenome.</title>
        <authorList>
            <person name="Kadnikov V.V."/>
            <person name="Savvichev A.S."/>
            <person name="Mardanov A.V."/>
            <person name="Beletsky A.V."/>
            <person name="Chupakov A.V."/>
            <person name="Kokryatskaya N.M."/>
            <person name="Pimenov N.V."/>
            <person name="Ravin N.V."/>
        </authorList>
    </citation>
    <scope>NUCLEOTIDE SEQUENCE [LARGE SCALE GENOMIC DNA]</scope>
</reference>